<evidence type="ECO:0000256" key="3">
    <source>
        <dbReference type="ARBA" id="ARBA00023163"/>
    </source>
</evidence>
<reference evidence="5 6" key="1">
    <citation type="submission" date="2015-10" db="EMBL/GenBank/DDBJ databases">
        <title>Mycobacterium gordonae draft genome assembly.</title>
        <authorList>
            <person name="Ustinova V."/>
            <person name="Smirnova T."/>
            <person name="Blagodatskikh K."/>
            <person name="Varlamov D."/>
            <person name="Larionova E."/>
            <person name="Chernousova L."/>
        </authorList>
    </citation>
    <scope>NUCLEOTIDE SEQUENCE [LARGE SCALE GENOMIC DNA]</scope>
    <source>
        <strain evidence="5 6">CTRI 14-8773</strain>
    </source>
</reference>
<dbReference type="Gene3D" id="1.10.10.10">
    <property type="entry name" value="Winged helix-like DNA-binding domain superfamily/Winged helix DNA-binding domain"/>
    <property type="match status" value="1"/>
</dbReference>
<dbReference type="InterPro" id="IPR036388">
    <property type="entry name" value="WH-like_DNA-bd_sf"/>
</dbReference>
<dbReference type="STRING" id="1778.A9W97_10945"/>
<gene>
    <name evidence="5" type="ORF">AO501_06490</name>
</gene>
<evidence type="ECO:0000313" key="6">
    <source>
        <dbReference type="Proteomes" id="UP000051677"/>
    </source>
</evidence>
<dbReference type="EMBL" id="LKTM01000001">
    <property type="protein sequence ID" value="KQH81234.1"/>
    <property type="molecule type" value="Genomic_DNA"/>
</dbReference>
<accession>A0A0Q2M044</accession>
<dbReference type="InterPro" id="IPR036390">
    <property type="entry name" value="WH_DNA-bd_sf"/>
</dbReference>
<dbReference type="PROSITE" id="PS51118">
    <property type="entry name" value="HTH_HXLR"/>
    <property type="match status" value="1"/>
</dbReference>
<keyword evidence="1" id="KW-0805">Transcription regulation</keyword>
<sequence>MKLSGRLADREGWTAADWCPMEYALRLIGTHSAMVLLREAFWGGRRFDDLARRAGVTEQIAAKRLRQLVEAGLLDKQPYQEAGQRTRYEYVLTDRGRELFPVLISLIEFGRLLQAEPGTELIHEGCGESVVPRVRCTAGHDVSFSDVMIRKTKRQPEKL</sequence>
<dbReference type="PANTHER" id="PTHR33204">
    <property type="entry name" value="TRANSCRIPTIONAL REGULATOR, MARR FAMILY"/>
    <property type="match status" value="1"/>
</dbReference>
<dbReference type="SUPFAM" id="SSF46785">
    <property type="entry name" value="Winged helix' DNA-binding domain"/>
    <property type="match status" value="1"/>
</dbReference>
<proteinExistence type="predicted"/>
<dbReference type="AlphaFoldDB" id="A0A0Q2M044"/>
<dbReference type="OrthoDB" id="9792527at2"/>
<evidence type="ECO:0000313" key="5">
    <source>
        <dbReference type="EMBL" id="KQH81234.1"/>
    </source>
</evidence>
<dbReference type="GO" id="GO:0003677">
    <property type="term" value="F:DNA binding"/>
    <property type="evidence" value="ECO:0007669"/>
    <property type="project" value="UniProtKB-KW"/>
</dbReference>
<evidence type="ECO:0000256" key="2">
    <source>
        <dbReference type="ARBA" id="ARBA00023125"/>
    </source>
</evidence>
<feature type="domain" description="HTH hxlR-type" evidence="4">
    <location>
        <begin position="19"/>
        <end position="118"/>
    </location>
</feature>
<name>A0A0Q2M044_MYCGO</name>
<dbReference type="Pfam" id="PF01638">
    <property type="entry name" value="HxlR"/>
    <property type="match status" value="1"/>
</dbReference>
<protein>
    <recommendedName>
        <fullName evidence="4">HTH hxlR-type domain-containing protein</fullName>
    </recommendedName>
</protein>
<dbReference type="PANTHER" id="PTHR33204:SF18">
    <property type="entry name" value="TRANSCRIPTIONAL REGULATORY PROTEIN"/>
    <property type="match status" value="1"/>
</dbReference>
<organism evidence="5 6">
    <name type="scientific">Mycobacterium gordonae</name>
    <dbReference type="NCBI Taxonomy" id="1778"/>
    <lineage>
        <taxon>Bacteria</taxon>
        <taxon>Bacillati</taxon>
        <taxon>Actinomycetota</taxon>
        <taxon>Actinomycetes</taxon>
        <taxon>Mycobacteriales</taxon>
        <taxon>Mycobacteriaceae</taxon>
        <taxon>Mycobacterium</taxon>
    </lineage>
</organism>
<dbReference type="InterPro" id="IPR002577">
    <property type="entry name" value="HTH_HxlR"/>
</dbReference>
<dbReference type="Proteomes" id="UP000051677">
    <property type="component" value="Unassembled WGS sequence"/>
</dbReference>
<comment type="caution">
    <text evidence="5">The sequence shown here is derived from an EMBL/GenBank/DDBJ whole genome shotgun (WGS) entry which is preliminary data.</text>
</comment>
<keyword evidence="2" id="KW-0238">DNA-binding</keyword>
<evidence type="ECO:0000259" key="4">
    <source>
        <dbReference type="PROSITE" id="PS51118"/>
    </source>
</evidence>
<evidence type="ECO:0000256" key="1">
    <source>
        <dbReference type="ARBA" id="ARBA00023015"/>
    </source>
</evidence>
<keyword evidence="3" id="KW-0804">Transcription</keyword>